<evidence type="ECO:0000256" key="1">
    <source>
        <dbReference type="ARBA" id="ARBA00022946"/>
    </source>
</evidence>
<keyword evidence="2" id="KW-0346">Stress response</keyword>
<evidence type="ECO:0000256" key="3">
    <source>
        <dbReference type="ARBA" id="ARBA00025467"/>
    </source>
</evidence>
<proteinExistence type="predicted"/>
<evidence type="ECO:0000256" key="2">
    <source>
        <dbReference type="ARBA" id="ARBA00023016"/>
    </source>
</evidence>
<keyword evidence="5" id="KW-1185">Reference proteome</keyword>
<dbReference type="EMBL" id="GG738878">
    <property type="protein sequence ID" value="EFC42663.1"/>
    <property type="molecule type" value="Genomic_DNA"/>
</dbReference>
<evidence type="ECO:0000313" key="4">
    <source>
        <dbReference type="EMBL" id="EFC42663.1"/>
    </source>
</evidence>
<dbReference type="SUPFAM" id="SSF48592">
    <property type="entry name" value="GroEL equatorial domain-like"/>
    <property type="match status" value="1"/>
</dbReference>
<dbReference type="InParanoid" id="D2VKD0"/>
<name>D2VKD0_NAEGR</name>
<evidence type="ECO:0000313" key="5">
    <source>
        <dbReference type="Proteomes" id="UP000006671"/>
    </source>
</evidence>
<dbReference type="KEGG" id="ngr:NAEGRDRAFT_80293"/>
<dbReference type="GeneID" id="8852014"/>
<accession>D2VKD0</accession>
<dbReference type="RefSeq" id="XP_002675407.1">
    <property type="nucleotide sequence ID" value="XM_002675361.1"/>
</dbReference>
<keyword evidence="1" id="KW-0809">Transit peptide</keyword>
<gene>
    <name evidence="4" type="ORF">NAEGRDRAFT_80293</name>
</gene>
<sequence length="197" mass="22151">MSDVYSVVLCSNSPLITQELEEVMKGLQTSLKLFVSNPYVLPGGGLTEFLLAQYFKERIKYDPSVLSILDLSNELDLVTKTLESLSKTLTNNTNLLLEEYVDMMKDVNKTYLSVITNEVAKYGQLRMLASFSEIPCNSIVDNEAPTPLVIYKLEKSPKTNAYFTTYTEPKQNMIIDIGLCKKNAIQSSFQCFGTIIQ</sequence>
<organism evidence="5">
    <name type="scientific">Naegleria gruberi</name>
    <name type="common">Amoeba</name>
    <dbReference type="NCBI Taxonomy" id="5762"/>
    <lineage>
        <taxon>Eukaryota</taxon>
        <taxon>Discoba</taxon>
        <taxon>Heterolobosea</taxon>
        <taxon>Tetramitia</taxon>
        <taxon>Eutetramitia</taxon>
        <taxon>Vahlkampfiidae</taxon>
        <taxon>Naegleria</taxon>
    </lineage>
</organism>
<protein>
    <submittedName>
        <fullName evidence="4">McKusick-Kaufman/Bardet-Biedl syndromes chaperonin</fullName>
    </submittedName>
</protein>
<dbReference type="Proteomes" id="UP000006671">
    <property type="component" value="Unassembled WGS sequence"/>
</dbReference>
<reference evidence="4 5" key="1">
    <citation type="journal article" date="2010" name="Cell">
        <title>The genome of Naegleria gruberi illuminates early eukaryotic versatility.</title>
        <authorList>
            <person name="Fritz-Laylin L.K."/>
            <person name="Prochnik S.E."/>
            <person name="Ginger M.L."/>
            <person name="Dacks J.B."/>
            <person name="Carpenter M.L."/>
            <person name="Field M.C."/>
            <person name="Kuo A."/>
            <person name="Paredez A."/>
            <person name="Chapman J."/>
            <person name="Pham J."/>
            <person name="Shu S."/>
            <person name="Neupane R."/>
            <person name="Cipriano M."/>
            <person name="Mancuso J."/>
            <person name="Tu H."/>
            <person name="Salamov A."/>
            <person name="Lindquist E."/>
            <person name="Shapiro H."/>
            <person name="Lucas S."/>
            <person name="Grigoriev I.V."/>
            <person name="Cande W.Z."/>
            <person name="Fulton C."/>
            <person name="Rokhsar D.S."/>
            <person name="Dawson S.C."/>
        </authorList>
    </citation>
    <scope>NUCLEOTIDE SEQUENCE [LARGE SCALE GENOMIC DNA]</scope>
    <source>
        <strain evidence="4 5">NEG-M</strain>
    </source>
</reference>
<dbReference type="AlphaFoldDB" id="D2VKD0"/>
<comment type="function">
    <text evidence="3">Implicated in mitochondrial protein import and macromolecular assembly. May facilitate the correct folding of imported proteins. May also prevent misfolding and promote the refolding and proper assembly of unfolded polypeptides generated under stress conditions in the mitochondrial matrix.</text>
</comment>
<dbReference type="InterPro" id="IPR027413">
    <property type="entry name" value="GROEL-like_equatorial_sf"/>
</dbReference>
<dbReference type="VEuPathDB" id="AmoebaDB:NAEGRDRAFT_80293"/>